<comment type="cofactor">
    <cofactor evidence="11">
        <name>Mg(2+)</name>
        <dbReference type="ChEBI" id="CHEBI:18420"/>
    </cofactor>
    <text evidence="11">Binds 1 Mg(2+) ion per subunit.</text>
</comment>
<feature type="binding site" evidence="11">
    <location>
        <position position="18"/>
    </location>
    <ligand>
        <name>Mg(2+)</name>
        <dbReference type="ChEBI" id="CHEBI:18420"/>
    </ligand>
</feature>
<dbReference type="CDD" id="cd00464">
    <property type="entry name" value="SK"/>
    <property type="match status" value="1"/>
</dbReference>
<comment type="similarity">
    <text evidence="2 11">Belongs to the shikimate kinase family.</text>
</comment>
<evidence type="ECO:0000256" key="1">
    <source>
        <dbReference type="ARBA" id="ARBA00004842"/>
    </source>
</evidence>
<keyword evidence="7 11" id="KW-0418">Kinase</keyword>
<dbReference type="Gene3D" id="3.40.50.300">
    <property type="entry name" value="P-loop containing nucleotide triphosphate hydrolases"/>
    <property type="match status" value="1"/>
</dbReference>
<comment type="pathway">
    <text evidence="1 11">Metabolic intermediate biosynthesis; chorismate biosynthesis; chorismate from D-erythrose 4-phosphate and phosphoenolpyruvate: step 5/7.</text>
</comment>
<dbReference type="RefSeq" id="WP_016390277.1">
    <property type="nucleotide sequence ID" value="NZ_JARGOU010000025.1"/>
</dbReference>
<feature type="binding site" evidence="11">
    <location>
        <position position="82"/>
    </location>
    <ligand>
        <name>substrate</name>
    </ligand>
</feature>
<evidence type="ECO:0000313" key="12">
    <source>
        <dbReference type="EMBL" id="EPD13122.1"/>
    </source>
</evidence>
<reference evidence="12 13" key="1">
    <citation type="journal article" date="2013" name="Genome Announc.">
        <title>Genome Sequence of the Pyrene- and Fluoranthene-Degrading Bacterium Cycloclasticus sp. Strain PY97M.</title>
        <authorList>
            <person name="Cui Z."/>
            <person name="Xu G."/>
            <person name="Li Q."/>
            <person name="Gao W."/>
            <person name="Zheng L."/>
        </authorList>
    </citation>
    <scope>NUCLEOTIDE SEQUENCE [LARGE SCALE GENOMIC DNA]</scope>
    <source>
        <strain evidence="12 13">PY97M</strain>
    </source>
</reference>
<dbReference type="GO" id="GO:0008652">
    <property type="term" value="P:amino acid biosynthetic process"/>
    <property type="evidence" value="ECO:0007669"/>
    <property type="project" value="UniProtKB-KW"/>
</dbReference>
<evidence type="ECO:0000256" key="8">
    <source>
        <dbReference type="ARBA" id="ARBA00022840"/>
    </source>
</evidence>
<evidence type="ECO:0000256" key="10">
    <source>
        <dbReference type="ARBA" id="ARBA00048567"/>
    </source>
</evidence>
<dbReference type="InterPro" id="IPR023000">
    <property type="entry name" value="Shikimate_kinase_CS"/>
</dbReference>
<comment type="function">
    <text evidence="11">Catalyzes the specific phosphorylation of the 3-hydroxyl group of shikimic acid using ATP as a cosubstrate.</text>
</comment>
<proteinExistence type="inferred from homology"/>
<feature type="binding site" evidence="11">
    <location>
        <position position="60"/>
    </location>
    <ligand>
        <name>substrate</name>
    </ligand>
</feature>
<evidence type="ECO:0000256" key="5">
    <source>
        <dbReference type="ARBA" id="ARBA00022679"/>
    </source>
</evidence>
<feature type="binding site" evidence="11">
    <location>
        <position position="120"/>
    </location>
    <ligand>
        <name>ATP</name>
        <dbReference type="ChEBI" id="CHEBI:30616"/>
    </ligand>
</feature>
<accession>A0AB33Z1N7</accession>
<comment type="subcellular location">
    <subcellularLocation>
        <location evidence="11">Cytoplasm</location>
    </subcellularLocation>
</comment>
<dbReference type="PANTHER" id="PTHR21087:SF16">
    <property type="entry name" value="SHIKIMATE KINASE 1, CHLOROPLASTIC"/>
    <property type="match status" value="1"/>
</dbReference>
<keyword evidence="11" id="KW-0479">Metal-binding</keyword>
<evidence type="ECO:0000256" key="4">
    <source>
        <dbReference type="ARBA" id="ARBA00022605"/>
    </source>
</evidence>
<keyword evidence="8 11" id="KW-0067">ATP-binding</keyword>
<dbReference type="AlphaFoldDB" id="A0AB33Z1N7"/>
<keyword evidence="5 11" id="KW-0808">Transferase</keyword>
<keyword evidence="9 11" id="KW-0057">Aromatic amino acid biosynthesis</keyword>
<evidence type="ECO:0000256" key="2">
    <source>
        <dbReference type="ARBA" id="ARBA00006997"/>
    </source>
</evidence>
<dbReference type="HAMAP" id="MF_00109">
    <property type="entry name" value="Shikimate_kinase"/>
    <property type="match status" value="1"/>
</dbReference>
<keyword evidence="11" id="KW-0963">Cytoplasm</keyword>
<dbReference type="Pfam" id="PF01202">
    <property type="entry name" value="SKI"/>
    <property type="match status" value="1"/>
</dbReference>
<dbReference type="InterPro" id="IPR031322">
    <property type="entry name" value="Shikimate/glucono_kinase"/>
</dbReference>
<dbReference type="InterPro" id="IPR000623">
    <property type="entry name" value="Shikimate_kinase/TSH1"/>
</dbReference>
<protein>
    <recommendedName>
        <fullName evidence="3 11">Shikimate kinase</fullName>
        <shortName evidence="11">SK</shortName>
        <ecNumber evidence="3 11">2.7.1.71</ecNumber>
    </recommendedName>
</protein>
<evidence type="ECO:0000256" key="6">
    <source>
        <dbReference type="ARBA" id="ARBA00022741"/>
    </source>
</evidence>
<keyword evidence="13" id="KW-1185">Reference proteome</keyword>
<dbReference type="EC" id="2.7.1.71" evidence="3 11"/>
<gene>
    <name evidence="11" type="primary">aroK</name>
    <name evidence="12" type="ORF">L196_05755</name>
</gene>
<dbReference type="SUPFAM" id="SSF52540">
    <property type="entry name" value="P-loop containing nucleoside triphosphate hydrolases"/>
    <property type="match status" value="1"/>
</dbReference>
<dbReference type="GO" id="GO:0009423">
    <property type="term" value="P:chorismate biosynthetic process"/>
    <property type="evidence" value="ECO:0007669"/>
    <property type="project" value="UniProtKB-UniRule"/>
</dbReference>
<dbReference type="NCBIfam" id="NF003456">
    <property type="entry name" value="PRK05057.1"/>
    <property type="match status" value="1"/>
</dbReference>
<evidence type="ECO:0000313" key="13">
    <source>
        <dbReference type="Proteomes" id="UP000015462"/>
    </source>
</evidence>
<comment type="subunit">
    <text evidence="11">Monomer.</text>
</comment>
<evidence type="ECO:0000256" key="7">
    <source>
        <dbReference type="ARBA" id="ARBA00022777"/>
    </source>
</evidence>
<evidence type="ECO:0000256" key="3">
    <source>
        <dbReference type="ARBA" id="ARBA00012154"/>
    </source>
</evidence>
<sequence>MPEKNNIYLVGPMAAGKSTIGKLLARRLNKAFYDTDAEIIKCTGVEISLIFELEGEEGFRSRETDKLKLLSVLDGAIIATGGGIVLSEENRKVLTETGWVIYLQCSVEQQLSRTKFDTKRPLLQIDNPRKKLEELMRLRAPIYESIADIVVSTNKTSSKKVILSILEQLKKK</sequence>
<evidence type="ECO:0000256" key="11">
    <source>
        <dbReference type="HAMAP-Rule" id="MF_00109"/>
    </source>
</evidence>
<keyword evidence="11" id="KW-0460">Magnesium</keyword>
<dbReference type="GO" id="GO:0000287">
    <property type="term" value="F:magnesium ion binding"/>
    <property type="evidence" value="ECO:0007669"/>
    <property type="project" value="UniProtKB-UniRule"/>
</dbReference>
<feature type="binding site" evidence="11">
    <location>
        <begin position="14"/>
        <end position="19"/>
    </location>
    <ligand>
        <name>ATP</name>
        <dbReference type="ChEBI" id="CHEBI:30616"/>
    </ligand>
</feature>
<dbReference type="PRINTS" id="PR01100">
    <property type="entry name" value="SHIKIMTKNASE"/>
</dbReference>
<dbReference type="GO" id="GO:0005829">
    <property type="term" value="C:cytosol"/>
    <property type="evidence" value="ECO:0007669"/>
    <property type="project" value="TreeGrafter"/>
</dbReference>
<dbReference type="PROSITE" id="PS01128">
    <property type="entry name" value="SHIKIMATE_KINASE"/>
    <property type="match status" value="1"/>
</dbReference>
<comment type="caution">
    <text evidence="11">Lacks conserved residue(s) required for the propagation of feature annotation.</text>
</comment>
<feature type="binding site" evidence="11">
    <location>
        <position position="139"/>
    </location>
    <ligand>
        <name>substrate</name>
    </ligand>
</feature>
<dbReference type="Proteomes" id="UP000015462">
    <property type="component" value="Unassembled WGS sequence"/>
</dbReference>
<keyword evidence="6 11" id="KW-0547">Nucleotide-binding</keyword>
<evidence type="ECO:0000256" key="9">
    <source>
        <dbReference type="ARBA" id="ARBA00023141"/>
    </source>
</evidence>
<dbReference type="InterPro" id="IPR027417">
    <property type="entry name" value="P-loop_NTPase"/>
</dbReference>
<dbReference type="PANTHER" id="PTHR21087">
    <property type="entry name" value="SHIKIMATE KINASE"/>
    <property type="match status" value="1"/>
</dbReference>
<comment type="catalytic activity">
    <reaction evidence="10 11">
        <text>shikimate + ATP = 3-phosphoshikimate + ADP + H(+)</text>
        <dbReference type="Rhea" id="RHEA:13121"/>
        <dbReference type="ChEBI" id="CHEBI:15378"/>
        <dbReference type="ChEBI" id="CHEBI:30616"/>
        <dbReference type="ChEBI" id="CHEBI:36208"/>
        <dbReference type="ChEBI" id="CHEBI:145989"/>
        <dbReference type="ChEBI" id="CHEBI:456216"/>
        <dbReference type="EC" id="2.7.1.71"/>
    </reaction>
</comment>
<dbReference type="EMBL" id="ASHL01000004">
    <property type="protein sequence ID" value="EPD13122.1"/>
    <property type="molecule type" value="Genomic_DNA"/>
</dbReference>
<name>A0AB33Z1N7_9GAMM</name>
<dbReference type="GO" id="GO:0004765">
    <property type="term" value="F:shikimate kinase activity"/>
    <property type="evidence" value="ECO:0007669"/>
    <property type="project" value="UniProtKB-UniRule"/>
</dbReference>
<feature type="binding site" evidence="11">
    <location>
        <position position="36"/>
    </location>
    <ligand>
        <name>substrate</name>
    </ligand>
</feature>
<dbReference type="GO" id="GO:0009073">
    <property type="term" value="P:aromatic amino acid family biosynthetic process"/>
    <property type="evidence" value="ECO:0007669"/>
    <property type="project" value="UniProtKB-KW"/>
</dbReference>
<comment type="caution">
    <text evidence="12">The sequence shown here is derived from an EMBL/GenBank/DDBJ whole genome shotgun (WGS) entry which is preliminary data.</text>
</comment>
<organism evidence="12 13">
    <name type="scientific">Cycloclasticus pugetii</name>
    <dbReference type="NCBI Taxonomy" id="34068"/>
    <lineage>
        <taxon>Bacteria</taxon>
        <taxon>Pseudomonadati</taxon>
        <taxon>Pseudomonadota</taxon>
        <taxon>Gammaproteobacteria</taxon>
        <taxon>Thiotrichales</taxon>
        <taxon>Piscirickettsiaceae</taxon>
        <taxon>Cycloclasticus</taxon>
    </lineage>
</organism>
<keyword evidence="4 11" id="KW-0028">Amino-acid biosynthesis</keyword>
<dbReference type="GO" id="GO:0005524">
    <property type="term" value="F:ATP binding"/>
    <property type="evidence" value="ECO:0007669"/>
    <property type="project" value="UniProtKB-UniRule"/>
</dbReference>